<keyword evidence="3 8" id="KW-0479">Metal-binding</keyword>
<comment type="subcellular location">
    <subcellularLocation>
        <location evidence="8">Cytoplasm</location>
    </subcellularLocation>
</comment>
<feature type="binding site" evidence="8">
    <location>
        <position position="70"/>
    </location>
    <ligand>
        <name>GTP</name>
        <dbReference type="ChEBI" id="CHEBI:37565"/>
    </ligand>
</feature>
<evidence type="ECO:0000256" key="1">
    <source>
        <dbReference type="ARBA" id="ARBA00022490"/>
    </source>
</evidence>
<dbReference type="HAMAP" id="MF_00316">
    <property type="entry name" value="MobA"/>
    <property type="match status" value="1"/>
</dbReference>
<dbReference type="PANTHER" id="PTHR19136:SF81">
    <property type="entry name" value="MOLYBDENUM COFACTOR GUANYLYLTRANSFERASE"/>
    <property type="match status" value="1"/>
</dbReference>
<dbReference type="AlphaFoldDB" id="A0A9X1LCK7"/>
<evidence type="ECO:0000313" key="11">
    <source>
        <dbReference type="Proteomes" id="UP001139095"/>
    </source>
</evidence>
<accession>A0A9X1LCK7</accession>
<feature type="domain" description="MobA-like NTP transferase" evidence="9">
    <location>
        <begin position="8"/>
        <end position="163"/>
    </location>
</feature>
<dbReference type="Pfam" id="PF12804">
    <property type="entry name" value="NTP_transf_3"/>
    <property type="match status" value="1"/>
</dbReference>
<evidence type="ECO:0000256" key="4">
    <source>
        <dbReference type="ARBA" id="ARBA00022741"/>
    </source>
</evidence>
<evidence type="ECO:0000256" key="5">
    <source>
        <dbReference type="ARBA" id="ARBA00022842"/>
    </source>
</evidence>
<keyword evidence="7 8" id="KW-0501">Molybdenum cofactor biosynthesis</keyword>
<feature type="binding site" evidence="8">
    <location>
        <position position="24"/>
    </location>
    <ligand>
        <name>GTP</name>
        <dbReference type="ChEBI" id="CHEBI:37565"/>
    </ligand>
</feature>
<dbReference type="InterPro" id="IPR013482">
    <property type="entry name" value="Molybde_CF_guanTrfase"/>
</dbReference>
<dbReference type="RefSeq" id="WP_226754517.1">
    <property type="nucleotide sequence ID" value="NZ_JAJATW010000013.1"/>
</dbReference>
<evidence type="ECO:0000256" key="7">
    <source>
        <dbReference type="ARBA" id="ARBA00023150"/>
    </source>
</evidence>
<organism evidence="10 11">
    <name type="scientific">Marinomonas algarum</name>
    <dbReference type="NCBI Taxonomy" id="2883105"/>
    <lineage>
        <taxon>Bacteria</taxon>
        <taxon>Pseudomonadati</taxon>
        <taxon>Pseudomonadota</taxon>
        <taxon>Gammaproteobacteria</taxon>
        <taxon>Oceanospirillales</taxon>
        <taxon>Oceanospirillaceae</taxon>
        <taxon>Marinomonas</taxon>
    </lineage>
</organism>
<dbReference type="EMBL" id="JAJATW010000013">
    <property type="protein sequence ID" value="MCB5162164.1"/>
    <property type="molecule type" value="Genomic_DNA"/>
</dbReference>
<comment type="catalytic activity">
    <reaction evidence="8">
        <text>Mo-molybdopterin + GTP + H(+) = Mo-molybdopterin guanine dinucleotide + diphosphate</text>
        <dbReference type="Rhea" id="RHEA:34243"/>
        <dbReference type="ChEBI" id="CHEBI:15378"/>
        <dbReference type="ChEBI" id="CHEBI:33019"/>
        <dbReference type="ChEBI" id="CHEBI:37565"/>
        <dbReference type="ChEBI" id="CHEBI:71302"/>
        <dbReference type="ChEBI" id="CHEBI:71310"/>
        <dbReference type="EC" id="2.7.7.77"/>
    </reaction>
</comment>
<dbReference type="PANTHER" id="PTHR19136">
    <property type="entry name" value="MOLYBDENUM COFACTOR GUANYLYLTRANSFERASE"/>
    <property type="match status" value="1"/>
</dbReference>
<dbReference type="CDD" id="cd02503">
    <property type="entry name" value="MobA"/>
    <property type="match status" value="1"/>
</dbReference>
<dbReference type="Proteomes" id="UP001139095">
    <property type="component" value="Unassembled WGS sequence"/>
</dbReference>
<dbReference type="EC" id="2.7.7.77" evidence="8"/>
<feature type="binding site" evidence="8">
    <location>
        <position position="101"/>
    </location>
    <ligand>
        <name>GTP</name>
        <dbReference type="ChEBI" id="CHEBI:37565"/>
    </ligand>
</feature>
<comment type="function">
    <text evidence="8">Transfers a GMP moiety from GTP to Mo-molybdopterin (Mo-MPT) cofactor (Moco or molybdenum cofactor) to form Mo-molybdopterin guanine dinucleotide (Mo-MGD) cofactor.</text>
</comment>
<feature type="binding site" evidence="8">
    <location>
        <position position="52"/>
    </location>
    <ligand>
        <name>GTP</name>
        <dbReference type="ChEBI" id="CHEBI:37565"/>
    </ligand>
</feature>
<sequence length="191" mass="20813">MAFISLSAAVLAGGKAERMSGHDKGLLLFQHTPMAQWVAQALLATAGYVFINANRNIDDYAELGFHVIKDDPEYQDKGPLSGLVACLTYAQTSHLMIAPCDTPRISSAAFATLKEASRAFPDDIVFLKSASGSHPLHAILPVAPALLALRRFLQEESRCRVMAFYETIGSRSVFWECDAELLNVNTPSELV</sequence>
<keyword evidence="10" id="KW-0548">Nucleotidyltransferase</keyword>
<dbReference type="GO" id="GO:0046872">
    <property type="term" value="F:metal ion binding"/>
    <property type="evidence" value="ECO:0007669"/>
    <property type="project" value="UniProtKB-KW"/>
</dbReference>
<proteinExistence type="inferred from homology"/>
<evidence type="ECO:0000256" key="2">
    <source>
        <dbReference type="ARBA" id="ARBA00022679"/>
    </source>
</evidence>
<evidence type="ECO:0000259" key="9">
    <source>
        <dbReference type="Pfam" id="PF12804"/>
    </source>
</evidence>
<keyword evidence="11" id="KW-1185">Reference proteome</keyword>
<comment type="similarity">
    <text evidence="8">Belongs to the MobA family.</text>
</comment>
<keyword evidence="1 8" id="KW-0963">Cytoplasm</keyword>
<dbReference type="GO" id="GO:0005737">
    <property type="term" value="C:cytoplasm"/>
    <property type="evidence" value="ECO:0007669"/>
    <property type="project" value="UniProtKB-SubCell"/>
</dbReference>
<evidence type="ECO:0000256" key="8">
    <source>
        <dbReference type="HAMAP-Rule" id="MF_00316"/>
    </source>
</evidence>
<dbReference type="GO" id="GO:0061603">
    <property type="term" value="F:molybdenum cofactor guanylyltransferase activity"/>
    <property type="evidence" value="ECO:0007669"/>
    <property type="project" value="UniProtKB-EC"/>
</dbReference>
<dbReference type="Gene3D" id="3.90.550.10">
    <property type="entry name" value="Spore Coat Polysaccharide Biosynthesis Protein SpsA, Chain A"/>
    <property type="match status" value="1"/>
</dbReference>
<keyword evidence="6 8" id="KW-0342">GTP-binding</keyword>
<feature type="binding site" evidence="8">
    <location>
        <position position="101"/>
    </location>
    <ligand>
        <name>Mg(2+)</name>
        <dbReference type="ChEBI" id="CHEBI:18420"/>
    </ligand>
</feature>
<gene>
    <name evidence="8" type="primary">mobA</name>
    <name evidence="10" type="ORF">LG368_09650</name>
</gene>
<dbReference type="InterPro" id="IPR025877">
    <property type="entry name" value="MobA-like_NTP_Trfase"/>
</dbReference>
<evidence type="ECO:0000256" key="6">
    <source>
        <dbReference type="ARBA" id="ARBA00023134"/>
    </source>
</evidence>
<comment type="domain">
    <text evidence="8">The N-terminal domain determines nucleotide recognition and specific binding, while the C-terminal domain determines the specific binding to the target protein.</text>
</comment>
<keyword evidence="4 8" id="KW-0547">Nucleotide-binding</keyword>
<comment type="cofactor">
    <cofactor evidence="8">
        <name>Mg(2+)</name>
        <dbReference type="ChEBI" id="CHEBI:18420"/>
    </cofactor>
</comment>
<keyword evidence="2 8" id="KW-0808">Transferase</keyword>
<comment type="subunit">
    <text evidence="8">Monomer.</text>
</comment>
<evidence type="ECO:0000313" key="10">
    <source>
        <dbReference type="EMBL" id="MCB5162164.1"/>
    </source>
</evidence>
<evidence type="ECO:0000256" key="3">
    <source>
        <dbReference type="ARBA" id="ARBA00022723"/>
    </source>
</evidence>
<dbReference type="GO" id="GO:0005525">
    <property type="term" value="F:GTP binding"/>
    <property type="evidence" value="ECO:0007669"/>
    <property type="project" value="UniProtKB-UniRule"/>
</dbReference>
<name>A0A9X1LCK7_9GAMM</name>
<keyword evidence="5 8" id="KW-0460">Magnesium</keyword>
<feature type="binding site" evidence="8">
    <location>
        <begin position="11"/>
        <end position="13"/>
    </location>
    <ligand>
        <name>GTP</name>
        <dbReference type="ChEBI" id="CHEBI:37565"/>
    </ligand>
</feature>
<reference evidence="10" key="1">
    <citation type="submission" date="2021-10" db="EMBL/GenBank/DDBJ databases">
        <title>Marinomonas pontica sp. nov., isolated from the Black Sea.</title>
        <authorList>
            <person name="Zhao L.-H."/>
            <person name="Xue J.-H."/>
        </authorList>
    </citation>
    <scope>NUCLEOTIDE SEQUENCE</scope>
    <source>
        <strain evidence="10">E8</strain>
    </source>
</reference>
<dbReference type="SUPFAM" id="SSF53448">
    <property type="entry name" value="Nucleotide-diphospho-sugar transferases"/>
    <property type="match status" value="1"/>
</dbReference>
<protein>
    <recommendedName>
        <fullName evidence="8">Molybdenum cofactor guanylyltransferase</fullName>
        <shortName evidence="8">MoCo guanylyltransferase</shortName>
        <ecNumber evidence="8">2.7.7.77</ecNumber>
    </recommendedName>
    <alternativeName>
        <fullName evidence="8">GTP:molybdopterin guanylyltransferase</fullName>
    </alternativeName>
    <alternativeName>
        <fullName evidence="8">Mo-MPT guanylyltransferase</fullName>
    </alternativeName>
    <alternativeName>
        <fullName evidence="8">Molybdopterin guanylyltransferase</fullName>
    </alternativeName>
    <alternativeName>
        <fullName evidence="8">Molybdopterin-guanine dinucleotide synthase</fullName>
        <shortName evidence="8">MGD synthase</shortName>
    </alternativeName>
</protein>
<dbReference type="InterPro" id="IPR029044">
    <property type="entry name" value="Nucleotide-diphossugar_trans"/>
</dbReference>
<dbReference type="GO" id="GO:1902758">
    <property type="term" value="P:bis(molybdopterin guanine dinucleotide)molybdenum biosynthetic process"/>
    <property type="evidence" value="ECO:0007669"/>
    <property type="project" value="TreeGrafter"/>
</dbReference>
<comment type="caution">
    <text evidence="10">The sequence shown here is derived from an EMBL/GenBank/DDBJ whole genome shotgun (WGS) entry which is preliminary data.</text>
</comment>